<dbReference type="InterPro" id="IPR002060">
    <property type="entry name" value="Squ/phyt_synthse"/>
</dbReference>
<reference evidence="1" key="1">
    <citation type="submission" date="2012-09" db="EMBL/GenBank/DDBJ databases">
        <authorList>
            <person name="Martin A.A."/>
        </authorList>
    </citation>
    <scope>NUCLEOTIDE SEQUENCE</scope>
</reference>
<name>A0A0K0DFG4_ANGCA</name>
<dbReference type="Proteomes" id="UP000035642">
    <property type="component" value="Unassembled WGS sequence"/>
</dbReference>
<organism evidence="1 2">
    <name type="scientific">Angiostrongylus cantonensis</name>
    <name type="common">Rat lungworm</name>
    <dbReference type="NCBI Taxonomy" id="6313"/>
    <lineage>
        <taxon>Eukaryota</taxon>
        <taxon>Metazoa</taxon>
        <taxon>Ecdysozoa</taxon>
        <taxon>Nematoda</taxon>
        <taxon>Chromadorea</taxon>
        <taxon>Rhabditida</taxon>
        <taxon>Rhabditina</taxon>
        <taxon>Rhabditomorpha</taxon>
        <taxon>Strongyloidea</taxon>
        <taxon>Metastrongylidae</taxon>
        <taxon>Angiostrongylus</taxon>
    </lineage>
</organism>
<dbReference type="WBParaSite" id="ACAC_0000970701-mRNA-1">
    <property type="protein sequence ID" value="ACAC_0000970701-mRNA-1"/>
    <property type="gene ID" value="ACAC_0000970701"/>
</dbReference>
<proteinExistence type="predicted"/>
<dbReference type="InterPro" id="IPR008949">
    <property type="entry name" value="Isoprenoid_synthase_dom_sf"/>
</dbReference>
<evidence type="ECO:0000313" key="1">
    <source>
        <dbReference type="Proteomes" id="UP000035642"/>
    </source>
</evidence>
<dbReference type="SUPFAM" id="SSF48576">
    <property type="entry name" value="Terpenoid synthases"/>
    <property type="match status" value="1"/>
</dbReference>
<evidence type="ECO:0000313" key="2">
    <source>
        <dbReference type="WBParaSite" id="ACAC_0000970701-mRNA-1"/>
    </source>
</evidence>
<accession>A0A0K0DFG4</accession>
<reference evidence="2" key="2">
    <citation type="submission" date="2017-02" db="UniProtKB">
        <authorList>
            <consortium name="WormBaseParasite"/>
        </authorList>
    </citation>
    <scope>IDENTIFICATION</scope>
</reference>
<dbReference type="AlphaFoldDB" id="A0A0K0DFG4"/>
<sequence>MSQNRDRSWDEAGSCMSFITFEHRGKAMSPAHAIVRQRTEEVAQLVKSRDRENYQAALTMTRTCRAEVFALLAFNVEVAVVREKISSQRGANTAGMYRLQFWRDTLSSIYGDSVSPIPRPFLLQLSRQPVAIALCSFAPHASLTLLESLVVARQQTMGDRPFSTIDSVTTYGIATTGALIRLEGEALVRGCAIGKPPKEFAEAADELGAAYGIMNVIRSFLPLLTMGIVLLPADLLELHSLTPDRVYKRKDHEAVTRLVRDMVQVALTHIRASNELSSSIPRVLCPSLAAPACVVENIIRNAKKVNYNIYDPILQKQHPFLIWSLLVKKFLVFDCDTGELRDVRNEPCQVNFKVQLIYMSTFDVLNKYGWIVGFSISFCLGTCG</sequence>
<dbReference type="Pfam" id="PF00494">
    <property type="entry name" value="SQS_PSY"/>
    <property type="match status" value="1"/>
</dbReference>
<dbReference type="STRING" id="6313.A0A0K0DFG4"/>
<dbReference type="Gene3D" id="1.10.600.10">
    <property type="entry name" value="Farnesyl Diphosphate Synthase"/>
    <property type="match status" value="1"/>
</dbReference>
<protein>
    <submittedName>
        <fullName evidence="2">NADH dehydrogenase (Ubiquinone) complex I, assembly factor 6</fullName>
    </submittedName>
</protein>
<keyword evidence="1" id="KW-1185">Reference proteome</keyword>